<proteinExistence type="predicted"/>
<accession>A0ABP7M416</accession>
<protein>
    <submittedName>
        <fullName evidence="2">Methyltransferase domain-containing protein</fullName>
    </submittedName>
</protein>
<dbReference type="SUPFAM" id="SSF53335">
    <property type="entry name" value="S-adenosyl-L-methionine-dependent methyltransferases"/>
    <property type="match status" value="1"/>
</dbReference>
<gene>
    <name evidence="2" type="ORF">GCM10022277_05370</name>
</gene>
<dbReference type="GO" id="GO:0008168">
    <property type="term" value="F:methyltransferase activity"/>
    <property type="evidence" value="ECO:0007669"/>
    <property type="project" value="UniProtKB-KW"/>
</dbReference>
<feature type="domain" description="Methyltransferase type 11" evidence="1">
    <location>
        <begin position="89"/>
        <end position="142"/>
    </location>
</feature>
<evidence type="ECO:0000259" key="1">
    <source>
        <dbReference type="Pfam" id="PF08241"/>
    </source>
</evidence>
<comment type="caution">
    <text evidence="2">The sequence shown here is derived from an EMBL/GenBank/DDBJ whole genome shotgun (WGS) entry which is preliminary data.</text>
</comment>
<dbReference type="Pfam" id="PF08241">
    <property type="entry name" value="Methyltransf_11"/>
    <property type="match status" value="1"/>
</dbReference>
<evidence type="ECO:0000313" key="2">
    <source>
        <dbReference type="EMBL" id="GAA3913692.1"/>
    </source>
</evidence>
<reference evidence="3" key="1">
    <citation type="journal article" date="2019" name="Int. J. Syst. Evol. Microbiol.">
        <title>The Global Catalogue of Microorganisms (GCM) 10K type strain sequencing project: providing services to taxonomists for standard genome sequencing and annotation.</title>
        <authorList>
            <consortium name="The Broad Institute Genomics Platform"/>
            <consortium name="The Broad Institute Genome Sequencing Center for Infectious Disease"/>
            <person name="Wu L."/>
            <person name="Ma J."/>
        </authorList>
    </citation>
    <scope>NUCLEOTIDE SEQUENCE [LARGE SCALE GENOMIC DNA]</scope>
    <source>
        <strain evidence="3">JCM 17551</strain>
    </source>
</reference>
<dbReference type="Proteomes" id="UP001501565">
    <property type="component" value="Unassembled WGS sequence"/>
</dbReference>
<name>A0ABP7M416_9GAMM</name>
<dbReference type="RefSeq" id="WP_344795222.1">
    <property type="nucleotide sequence ID" value="NZ_BAABBN010000004.1"/>
</dbReference>
<keyword evidence="3" id="KW-1185">Reference proteome</keyword>
<keyword evidence="2" id="KW-0808">Transferase</keyword>
<sequence length="282" mass="32086">MQTDKHHAHRYSDTASVNLAWQDWLVSPMGKKLLDQETELFNSILPGLRGYALAISSLSQPDALVAGSRNAHRWWLKVDATTKVAGAATELPMVVHDPVQWPFQDDSLDVVVLHHTLEFSQWPHQTLREAVRCLEPSGHLVVVGFNPFSLWGIGRALFGRWSTKIPWLSRFISPWRVADWLTMLDCKVTRAYYTRALFPWQNIFSRWGIGIKLNSKSFSSGYWPGASYALVCKPEVPCLTPIQKSWRRREFTGLPLAGRTIKEAPNIRSSHVTNGHASKHRH</sequence>
<dbReference type="InterPro" id="IPR029063">
    <property type="entry name" value="SAM-dependent_MTases_sf"/>
</dbReference>
<dbReference type="Gene3D" id="3.40.50.150">
    <property type="entry name" value="Vaccinia Virus protein VP39"/>
    <property type="match status" value="1"/>
</dbReference>
<dbReference type="EMBL" id="BAABBN010000004">
    <property type="protein sequence ID" value="GAA3913692.1"/>
    <property type="molecule type" value="Genomic_DNA"/>
</dbReference>
<dbReference type="GO" id="GO:0032259">
    <property type="term" value="P:methylation"/>
    <property type="evidence" value="ECO:0007669"/>
    <property type="project" value="UniProtKB-KW"/>
</dbReference>
<dbReference type="InterPro" id="IPR013216">
    <property type="entry name" value="Methyltransf_11"/>
</dbReference>
<organism evidence="2 3">
    <name type="scientific">Litoribacillus peritrichatus</name>
    <dbReference type="NCBI Taxonomy" id="718191"/>
    <lineage>
        <taxon>Bacteria</taxon>
        <taxon>Pseudomonadati</taxon>
        <taxon>Pseudomonadota</taxon>
        <taxon>Gammaproteobacteria</taxon>
        <taxon>Oceanospirillales</taxon>
        <taxon>Oceanospirillaceae</taxon>
        <taxon>Litoribacillus</taxon>
    </lineage>
</organism>
<keyword evidence="2" id="KW-0489">Methyltransferase</keyword>
<evidence type="ECO:0000313" key="3">
    <source>
        <dbReference type="Proteomes" id="UP001501565"/>
    </source>
</evidence>